<dbReference type="AlphaFoldDB" id="A0A0L0FRS9"/>
<name>A0A0L0FRS9_9EUKA</name>
<sequence length="215" mass="24621">MVTKNTNTYAEAYTGIESHTEPAQVYQQMQYISQRSKTKSYLYELNAVSDITKYFDLPVIKEHVTGTVKTHLATKVQETIMPEEYYARCFITSHLSMMSSVVGLLLGHYVLCTMSLGVWLTSINYWWRPTVGLARTLDMLIVQGALWTHLYYSQYMTEYAGVYYLTMAAAIFCYFKASQHGNVGDFDNDTKFHCFMHFLGNLSNCILYLGLCVTA</sequence>
<reference evidence="2 3" key="1">
    <citation type="submission" date="2011-02" db="EMBL/GenBank/DDBJ databases">
        <title>The Genome Sequence of Sphaeroforma arctica JP610.</title>
        <authorList>
            <consortium name="The Broad Institute Genome Sequencing Platform"/>
            <person name="Russ C."/>
            <person name="Cuomo C."/>
            <person name="Young S.K."/>
            <person name="Zeng Q."/>
            <person name="Gargeya S."/>
            <person name="Alvarado L."/>
            <person name="Berlin A."/>
            <person name="Chapman S.B."/>
            <person name="Chen Z."/>
            <person name="Freedman E."/>
            <person name="Gellesch M."/>
            <person name="Goldberg J."/>
            <person name="Griggs A."/>
            <person name="Gujja S."/>
            <person name="Heilman E."/>
            <person name="Heiman D."/>
            <person name="Howarth C."/>
            <person name="Mehta T."/>
            <person name="Neiman D."/>
            <person name="Pearson M."/>
            <person name="Roberts A."/>
            <person name="Saif S."/>
            <person name="Shea T."/>
            <person name="Shenoy N."/>
            <person name="Sisk P."/>
            <person name="Stolte C."/>
            <person name="Sykes S."/>
            <person name="White J."/>
            <person name="Yandava C."/>
            <person name="Burger G."/>
            <person name="Gray M.W."/>
            <person name="Holland P.W.H."/>
            <person name="King N."/>
            <person name="Lang F.B.F."/>
            <person name="Roger A.J."/>
            <person name="Ruiz-Trillo I."/>
            <person name="Haas B."/>
            <person name="Nusbaum C."/>
            <person name="Birren B."/>
        </authorList>
    </citation>
    <scope>NUCLEOTIDE SEQUENCE [LARGE SCALE GENOMIC DNA]</scope>
    <source>
        <strain evidence="2 3">JP610</strain>
    </source>
</reference>
<dbReference type="RefSeq" id="XP_014153429.1">
    <property type="nucleotide sequence ID" value="XM_014297954.1"/>
</dbReference>
<keyword evidence="1" id="KW-1133">Transmembrane helix</keyword>
<feature type="transmembrane region" description="Helical" evidence="1">
    <location>
        <begin position="159"/>
        <end position="177"/>
    </location>
</feature>
<dbReference type="EMBL" id="KQ242289">
    <property type="protein sequence ID" value="KNC79527.1"/>
    <property type="molecule type" value="Genomic_DNA"/>
</dbReference>
<evidence type="ECO:0000256" key="1">
    <source>
        <dbReference type="SAM" id="Phobius"/>
    </source>
</evidence>
<feature type="transmembrane region" description="Helical" evidence="1">
    <location>
        <begin position="133"/>
        <end position="152"/>
    </location>
</feature>
<organism evidence="2 3">
    <name type="scientific">Sphaeroforma arctica JP610</name>
    <dbReference type="NCBI Taxonomy" id="667725"/>
    <lineage>
        <taxon>Eukaryota</taxon>
        <taxon>Ichthyosporea</taxon>
        <taxon>Ichthyophonida</taxon>
        <taxon>Sphaeroforma</taxon>
    </lineage>
</organism>
<proteinExistence type="predicted"/>
<protein>
    <submittedName>
        <fullName evidence="2">Uncharacterized protein</fullName>
    </submittedName>
</protein>
<keyword evidence="1" id="KW-0812">Transmembrane</keyword>
<evidence type="ECO:0000313" key="2">
    <source>
        <dbReference type="EMBL" id="KNC79527.1"/>
    </source>
</evidence>
<dbReference type="eggNOG" id="ENOG502SFTX">
    <property type="taxonomic scope" value="Eukaryota"/>
</dbReference>
<gene>
    <name evidence="2" type="ORF">SARC_08082</name>
</gene>
<accession>A0A0L0FRS9</accession>
<dbReference type="GeneID" id="25908586"/>
<dbReference type="OrthoDB" id="417624at2759"/>
<keyword evidence="3" id="KW-1185">Reference proteome</keyword>
<evidence type="ECO:0000313" key="3">
    <source>
        <dbReference type="Proteomes" id="UP000054560"/>
    </source>
</evidence>
<feature type="transmembrane region" description="Helical" evidence="1">
    <location>
        <begin position="101"/>
        <end position="127"/>
    </location>
</feature>
<dbReference type="Proteomes" id="UP000054560">
    <property type="component" value="Unassembled WGS sequence"/>
</dbReference>
<keyword evidence="1" id="KW-0472">Membrane</keyword>